<evidence type="ECO:0000313" key="3">
    <source>
        <dbReference type="Proteomes" id="UP000192738"/>
    </source>
</evidence>
<dbReference type="PANTHER" id="PTHR22617">
    <property type="entry name" value="CHEMOTAXIS SENSOR HISTIDINE KINASE-RELATED"/>
    <property type="match status" value="1"/>
</dbReference>
<dbReference type="GO" id="GO:0005829">
    <property type="term" value="C:cytosol"/>
    <property type="evidence" value="ECO:0007669"/>
    <property type="project" value="TreeGrafter"/>
</dbReference>
<dbReference type="Gene3D" id="2.40.50.180">
    <property type="entry name" value="CheA-289, Domain 4"/>
    <property type="match status" value="1"/>
</dbReference>
<dbReference type="PROSITE" id="PS50851">
    <property type="entry name" value="CHEW"/>
    <property type="match status" value="1"/>
</dbReference>
<accession>A0A1W2CVU6</accession>
<sequence length="172" mass="18976">MVEGSLRSDTILSQIGSRSQAEKIVEIDEKMINFLVFQLGKYLFAFHGSQAREILPFTGITWIPGATALIPGVINVRGDVAAVLDLKQVLSISETGRGVTGGFFVMVREGDGRNGILVDNIVDVVDVPVSANVQLLPTMDERFRRFASSQFEYENKMVTVLDVVWIIEKVNS</sequence>
<dbReference type="SMART" id="SM00260">
    <property type="entry name" value="CheW"/>
    <property type="match status" value="1"/>
</dbReference>
<dbReference type="GO" id="GO:0007165">
    <property type="term" value="P:signal transduction"/>
    <property type="evidence" value="ECO:0007669"/>
    <property type="project" value="InterPro"/>
</dbReference>
<dbReference type="AlphaFoldDB" id="A0A1W2CVU6"/>
<dbReference type="Proteomes" id="UP000192738">
    <property type="component" value="Unassembled WGS sequence"/>
</dbReference>
<dbReference type="OrthoDB" id="9794382at2"/>
<proteinExistence type="predicted"/>
<dbReference type="GO" id="GO:0006935">
    <property type="term" value="P:chemotaxis"/>
    <property type="evidence" value="ECO:0007669"/>
    <property type="project" value="InterPro"/>
</dbReference>
<gene>
    <name evidence="2" type="ORF">SAMN04488500_11220</name>
</gene>
<dbReference type="SUPFAM" id="SSF50341">
    <property type="entry name" value="CheW-like"/>
    <property type="match status" value="1"/>
</dbReference>
<keyword evidence="3" id="KW-1185">Reference proteome</keyword>
<dbReference type="InterPro" id="IPR039315">
    <property type="entry name" value="CheW"/>
</dbReference>
<reference evidence="2 3" key="1">
    <citation type="submission" date="2017-04" db="EMBL/GenBank/DDBJ databases">
        <authorList>
            <person name="Afonso C.L."/>
            <person name="Miller P.J."/>
            <person name="Scott M.A."/>
            <person name="Spackman E."/>
            <person name="Goraichik I."/>
            <person name="Dimitrov K.M."/>
            <person name="Suarez D.L."/>
            <person name="Swayne D.E."/>
        </authorList>
    </citation>
    <scope>NUCLEOTIDE SEQUENCE [LARGE SCALE GENOMIC DNA]</scope>
    <source>
        <strain evidence="2 3">DSM 5090</strain>
    </source>
</reference>
<dbReference type="STRING" id="112901.SAMN04488500_11220"/>
<protein>
    <submittedName>
        <fullName evidence="2">Purine-binding chemotaxis protein CheW</fullName>
    </submittedName>
</protein>
<dbReference type="InterPro" id="IPR002545">
    <property type="entry name" value="CheW-lke_dom"/>
</dbReference>
<dbReference type="Pfam" id="PF01584">
    <property type="entry name" value="CheW"/>
    <property type="match status" value="1"/>
</dbReference>
<dbReference type="InterPro" id="IPR036061">
    <property type="entry name" value="CheW-like_dom_sf"/>
</dbReference>
<organism evidence="2 3">
    <name type="scientific">Sporomusa malonica</name>
    <dbReference type="NCBI Taxonomy" id="112901"/>
    <lineage>
        <taxon>Bacteria</taxon>
        <taxon>Bacillati</taxon>
        <taxon>Bacillota</taxon>
        <taxon>Negativicutes</taxon>
        <taxon>Selenomonadales</taxon>
        <taxon>Sporomusaceae</taxon>
        <taxon>Sporomusa</taxon>
    </lineage>
</organism>
<evidence type="ECO:0000313" key="2">
    <source>
        <dbReference type="EMBL" id="SMC89367.1"/>
    </source>
</evidence>
<dbReference type="RefSeq" id="WP_084576435.1">
    <property type="nucleotide sequence ID" value="NZ_CP155572.1"/>
</dbReference>
<dbReference type="PANTHER" id="PTHR22617:SF23">
    <property type="entry name" value="CHEMOTAXIS PROTEIN CHEW"/>
    <property type="match status" value="1"/>
</dbReference>
<name>A0A1W2CVU6_9FIRM</name>
<dbReference type="EMBL" id="FWXI01000012">
    <property type="protein sequence ID" value="SMC89367.1"/>
    <property type="molecule type" value="Genomic_DNA"/>
</dbReference>
<evidence type="ECO:0000259" key="1">
    <source>
        <dbReference type="PROSITE" id="PS50851"/>
    </source>
</evidence>
<feature type="domain" description="CheW-like" evidence="1">
    <location>
        <begin position="31"/>
        <end position="172"/>
    </location>
</feature>
<dbReference type="Gene3D" id="2.30.30.40">
    <property type="entry name" value="SH3 Domains"/>
    <property type="match status" value="1"/>
</dbReference>